<dbReference type="SUPFAM" id="SSF46689">
    <property type="entry name" value="Homeodomain-like"/>
    <property type="match status" value="1"/>
</dbReference>
<dbReference type="Pfam" id="PF13551">
    <property type="entry name" value="HTH_29"/>
    <property type="match status" value="1"/>
</dbReference>
<evidence type="ECO:0000313" key="3">
    <source>
        <dbReference type="EMBL" id="SUB74881.1"/>
    </source>
</evidence>
<dbReference type="RefSeq" id="WP_115312003.1">
    <property type="nucleotide sequence ID" value="NZ_UGTH01000001.1"/>
</dbReference>
<accession>A0A379DBD7</accession>
<dbReference type="InterPro" id="IPR009057">
    <property type="entry name" value="Homeodomain-like_sf"/>
</dbReference>
<dbReference type="Proteomes" id="UP000254777">
    <property type="component" value="Unassembled WGS sequence"/>
</dbReference>
<evidence type="ECO:0000259" key="2">
    <source>
        <dbReference type="Pfam" id="PF13592"/>
    </source>
</evidence>
<reference evidence="3 4" key="1">
    <citation type="submission" date="2018-06" db="EMBL/GenBank/DDBJ databases">
        <authorList>
            <consortium name="Pathogen Informatics"/>
            <person name="Doyle S."/>
        </authorList>
    </citation>
    <scope>NUCLEOTIDE SEQUENCE [LARGE SCALE GENOMIC DNA]</scope>
    <source>
        <strain evidence="3 4">NCTC11088</strain>
    </source>
</reference>
<dbReference type="EMBL" id="UGTH01000001">
    <property type="protein sequence ID" value="SUB74881.1"/>
    <property type="molecule type" value="Genomic_DNA"/>
</dbReference>
<gene>
    <name evidence="3" type="ORF">NCTC11088_00643</name>
</gene>
<dbReference type="AlphaFoldDB" id="A0A379DBD7"/>
<evidence type="ECO:0000313" key="4">
    <source>
        <dbReference type="Proteomes" id="UP000254777"/>
    </source>
</evidence>
<sequence length="172" mass="19982">MKDIQKQIQELEVELKKTNNKREYIRIKAIILKLKGNSAKSISEKLDVGKSTVFAWLKAHREDSVNALKNKKRQGNHRNLCFEEEKEFLKQFEEKAESGQIVTAKEIEKAYVKLVGHSIGTGQIYRVLKRHGFRKIMPRSKHPKKASKEVIETSKKLTAEQKNLETLTRIKK</sequence>
<proteinExistence type="predicted"/>
<name>A0A379DBD7_9FIRM</name>
<dbReference type="InterPro" id="IPR025959">
    <property type="entry name" value="Winged_HTH_dom"/>
</dbReference>
<protein>
    <submittedName>
        <fullName evidence="3">Transposase and inactivated derivatives</fullName>
    </submittedName>
</protein>
<feature type="coiled-coil region" evidence="1">
    <location>
        <begin position="1"/>
        <end position="28"/>
    </location>
</feature>
<keyword evidence="1" id="KW-0175">Coiled coil</keyword>
<feature type="domain" description="Winged helix-turn helix" evidence="2">
    <location>
        <begin position="100"/>
        <end position="156"/>
    </location>
</feature>
<dbReference type="Pfam" id="PF13592">
    <property type="entry name" value="HTH_33"/>
    <property type="match status" value="1"/>
</dbReference>
<organism evidence="3 4">
    <name type="scientific">Peptoniphilus indolicus</name>
    <dbReference type="NCBI Taxonomy" id="33030"/>
    <lineage>
        <taxon>Bacteria</taxon>
        <taxon>Bacillati</taxon>
        <taxon>Bacillota</taxon>
        <taxon>Tissierellia</taxon>
        <taxon>Tissierellales</taxon>
        <taxon>Peptoniphilaceae</taxon>
        <taxon>Peptoniphilus</taxon>
    </lineage>
</organism>
<evidence type="ECO:0000256" key="1">
    <source>
        <dbReference type="SAM" id="Coils"/>
    </source>
</evidence>